<gene>
    <name evidence="1" type="ORF">ACCQ41_00890</name>
</gene>
<accession>A0ABW9M7W7</accession>
<dbReference type="InterPro" id="IPR015424">
    <property type="entry name" value="PyrdxlP-dep_Trfase"/>
</dbReference>
<dbReference type="InterPro" id="IPR015421">
    <property type="entry name" value="PyrdxlP-dep_Trfase_major"/>
</dbReference>
<keyword evidence="1" id="KW-0808">Transferase</keyword>
<comment type="caution">
    <text evidence="1">The sequence shown here is derived from an EMBL/GenBank/DDBJ whole genome shotgun (WGS) entry which is preliminary data.</text>
</comment>
<dbReference type="Proteomes" id="UP001637996">
    <property type="component" value="Unassembled WGS sequence"/>
</dbReference>
<dbReference type="Gene3D" id="3.40.640.10">
    <property type="entry name" value="Type I PLP-dependent aspartate aminotransferase-like (Major domain)"/>
    <property type="match status" value="1"/>
</dbReference>
<proteinExistence type="predicted"/>
<dbReference type="SUPFAM" id="SSF53383">
    <property type="entry name" value="PLP-dependent transferases"/>
    <property type="match status" value="1"/>
</dbReference>
<evidence type="ECO:0000313" key="1">
    <source>
        <dbReference type="EMBL" id="MFO3664816.1"/>
    </source>
</evidence>
<dbReference type="Gene3D" id="3.90.1150.60">
    <property type="entry name" value="Methioning gamme-lyase, C-terminal domain"/>
    <property type="match status" value="1"/>
</dbReference>
<dbReference type="RefSeq" id="WP_410030581.1">
    <property type="nucleotide sequence ID" value="NZ_JBGMEI010000001.1"/>
</dbReference>
<name>A0ABW9M7W7_9FIRM</name>
<dbReference type="GO" id="GO:0008483">
    <property type="term" value="F:transaminase activity"/>
    <property type="evidence" value="ECO:0007669"/>
    <property type="project" value="UniProtKB-KW"/>
</dbReference>
<dbReference type="PANTHER" id="PTHR46658">
    <property type="entry name" value="CYS OR MET METABOLISM PYRIDOXAL-PHOSPHATE-DEPENDENT ENZYME"/>
    <property type="match status" value="1"/>
</dbReference>
<sequence length="425" mass="46788">MNFNEVYEHYNINPAFDELINDAERSLSDNFNKLEEISEFNQLKVLKAFNKHNLNTQDFISATGYGYADTGREKVEEIFADIFKSEDALVRPSIVAGTHALSLVLFSLLNHGDKMVAVTDDPYDTMQQVIGIAGDKKGNLISKGISYDKLTLDENNLIDYKNISKVVDKDTKLALIQRSTGYTQRRAFTIAEIEKAVKEIKKANPKTIVFVDNCYGEFTEDKEPIEVGADIVAGSLIKNLGGGIAITGGYICGKSDLIEYCSNTLTAPGIGKDEGLSFGTTRNVLQGLYFAPHIVKEAIKVGSLFGKVFEDYGYNVIPKVDDPRSDIVQSIIFNNPEKVITFCKSIQEAATVDSNLVPEPFPMPGYEDPVIMAAGGFVEGSTSELSADGPLREPYVGYLQGGLNYYHGKHALKCVLSNFKKLGYI</sequence>
<reference evidence="1 2" key="1">
    <citation type="journal article" date="2025" name="Anaerobe">
        <title>Description of Anaerococcus kampingiae sp. nov., Anaerococcus groningensis sp. nov., Anaerococcus martiniensis sp. nov., and Anaerococcus cruorum sp. nov., isolated from human clinical specimens.</title>
        <authorList>
            <person name="Boiten K.E."/>
            <person name="Meijer J."/>
            <person name="van Wezel E.M."/>
            <person name="Veloo A.C.M."/>
        </authorList>
    </citation>
    <scope>NUCLEOTIDE SEQUENCE [LARGE SCALE GENOMIC DNA]</scope>
    <source>
        <strain evidence="1 2">ENR0831</strain>
    </source>
</reference>
<protein>
    <submittedName>
        <fullName evidence="1">Aminotransferase class I/II-fold pyridoxal phosphate-dependent enzyme</fullName>
    </submittedName>
</protein>
<organism evidence="1 2">
    <name type="scientific">Anaerococcus martiniensis</name>
    <dbReference type="NCBI Taxonomy" id="3115615"/>
    <lineage>
        <taxon>Bacteria</taxon>
        <taxon>Bacillati</taxon>
        <taxon>Bacillota</taxon>
        <taxon>Tissierellia</taxon>
        <taxon>Tissierellales</taxon>
        <taxon>Peptoniphilaceae</taxon>
        <taxon>Anaerococcus</taxon>
    </lineage>
</organism>
<dbReference type="InterPro" id="IPR009651">
    <property type="entry name" value="Met_g_lyase_put"/>
</dbReference>
<keyword evidence="2" id="KW-1185">Reference proteome</keyword>
<dbReference type="Pfam" id="PF06838">
    <property type="entry name" value="Met_gamma_lyase"/>
    <property type="match status" value="1"/>
</dbReference>
<dbReference type="PANTHER" id="PTHR46658:SF1">
    <property type="entry name" value="CYS OR MET METABOLISM PYRIDOXAL-PHOSPHATE-DEPENDENT ENZYME"/>
    <property type="match status" value="1"/>
</dbReference>
<keyword evidence="1" id="KW-0032">Aminotransferase</keyword>
<evidence type="ECO:0000313" key="2">
    <source>
        <dbReference type="Proteomes" id="UP001637996"/>
    </source>
</evidence>
<dbReference type="EMBL" id="JBGMEI010000001">
    <property type="protein sequence ID" value="MFO3664816.1"/>
    <property type="molecule type" value="Genomic_DNA"/>
</dbReference>